<dbReference type="PANTHER" id="PTHR31268:SF32">
    <property type="entry name" value="GALACTINOL--SUCROSE GALACTOSYLTRANSFERASE 2-RELATED"/>
    <property type="match status" value="1"/>
</dbReference>
<keyword evidence="3" id="KW-1185">Reference proteome</keyword>
<proteinExistence type="predicted"/>
<evidence type="ECO:0000313" key="3">
    <source>
        <dbReference type="Proteomes" id="UP001218638"/>
    </source>
</evidence>
<accession>A0AAE9ZWZ8</accession>
<dbReference type="RefSeq" id="WP_330930020.1">
    <property type="nucleotide sequence ID" value="NZ_CP119075.1"/>
</dbReference>
<dbReference type="AlphaFoldDB" id="A0AAE9ZWZ8"/>
<reference evidence="2" key="1">
    <citation type="submission" date="2023-03" db="EMBL/GenBank/DDBJ databases">
        <title>Lomoglobus Profundus gen. nov., sp. nov., a novel member of the phylum Verrucomicrobia, isolated from deep-marine sediment of South China Sea.</title>
        <authorList>
            <person name="Ahmad T."/>
            <person name="Ishaq S.E."/>
            <person name="Wang F."/>
        </authorList>
    </citation>
    <scope>NUCLEOTIDE SEQUENCE</scope>
    <source>
        <strain evidence="2">LMO-M01</strain>
    </source>
</reference>
<dbReference type="InterPro" id="IPR017853">
    <property type="entry name" value="GH"/>
</dbReference>
<name>A0AAE9ZWZ8_9BACT</name>
<dbReference type="InterPro" id="IPR013785">
    <property type="entry name" value="Aldolase_TIM"/>
</dbReference>
<dbReference type="SUPFAM" id="SSF51445">
    <property type="entry name" value="(Trans)glycosidases"/>
    <property type="match status" value="1"/>
</dbReference>
<keyword evidence="1" id="KW-0119">Carbohydrate metabolism</keyword>
<gene>
    <name evidence="2" type="ORF">PXH66_20515</name>
</gene>
<protein>
    <submittedName>
        <fullName evidence="2">Sip1-related alpha-galactosidase</fullName>
    </submittedName>
</protein>
<dbReference type="PANTHER" id="PTHR31268">
    <property type="match status" value="1"/>
</dbReference>
<evidence type="ECO:0000313" key="2">
    <source>
        <dbReference type="EMBL" id="WED64734.1"/>
    </source>
</evidence>
<evidence type="ECO:0000256" key="1">
    <source>
        <dbReference type="ARBA" id="ARBA00023277"/>
    </source>
</evidence>
<organism evidence="2 3">
    <name type="scientific">Synoicihabitans lomoniglobus</name>
    <dbReference type="NCBI Taxonomy" id="2909285"/>
    <lineage>
        <taxon>Bacteria</taxon>
        <taxon>Pseudomonadati</taxon>
        <taxon>Verrucomicrobiota</taxon>
        <taxon>Opitutia</taxon>
        <taxon>Opitutales</taxon>
        <taxon>Opitutaceae</taxon>
        <taxon>Synoicihabitans</taxon>
    </lineage>
</organism>
<dbReference type="EMBL" id="CP119075">
    <property type="protein sequence ID" value="WED64734.1"/>
    <property type="molecule type" value="Genomic_DNA"/>
</dbReference>
<dbReference type="Gene3D" id="3.20.20.70">
    <property type="entry name" value="Aldolase class I"/>
    <property type="match status" value="1"/>
</dbReference>
<dbReference type="Proteomes" id="UP001218638">
    <property type="component" value="Chromosome"/>
</dbReference>
<dbReference type="InterPro" id="IPR008811">
    <property type="entry name" value="Glycosyl_hydrolases_36"/>
</dbReference>
<sequence length="714" mass="76490">MTEPDDSGPVSATEIDEATVNPSPSRHFTGLTKGALFIADSLVVTDMPGTGWAARSDEIESGVFLHATVARPAPLVEIPLGRIDGLKRFTSSARRGPFWVHPVNGTSTAEVKASTLWILAERGDGSFVVLVPLLDRRASFTLRSHEGGLVVVGESGDPAVAISHGAALFAATGDDPFALLAVAAEAVKQSHGQRPRPSAENLPDFMDLFGWCTWDAFYREVTPAKIRAGLAAFAAIGVEPRLLVLDDGWQSIRQTATGEERLISFEANEQFDHDLSAVVTTAKTEFKVQQFFVWHALLGYWGGVCDDALPGYATRTVTRAFGPGVLAETPDANDGQFGALVGVPSAEAVGRFYDDFHRCLRAQGIDGVKVDNQAALEAVSAGQGGRVALAQACRTALESAVARNFDGRMINCMSCTPEGLYLSRSGTMRTSDDFWPLRPETHGAHVYNNAQTALWFGEFMPVDWDMFQSKHSFGSFHAAARAISGGPVYVSDQPGQHDATLLRKLVLSDGTVLRADGPGRVTRDGLFVDPTVAPALLKIFNTSRDCGVVGIFNAHAPVSSLESTNTDDTMAPFSFSGNVSPEDVEGLSGDEFVEYTHRVGTIRRVMRNSSAAITLAPGEWEIVSFAPVKNGFAAIGLSDKLNSTGALVRVDRHTPKACAVTLRDGGAFVAWSSRSPVEVSYDGRTLAYTYDVKSGRIEVAVPTGGVRTVQFSWT</sequence>
<dbReference type="KEGG" id="slom:PXH66_20515"/>
<dbReference type="Pfam" id="PF05691">
    <property type="entry name" value="Raffinose_syn"/>
    <property type="match status" value="1"/>
</dbReference>